<dbReference type="EMBL" id="BOQE01000001">
    <property type="protein sequence ID" value="GIM45679.1"/>
    <property type="molecule type" value="Genomic_DNA"/>
</dbReference>
<dbReference type="SUPFAM" id="SSF117143">
    <property type="entry name" value="Flagellar hook protein flgE"/>
    <property type="match status" value="1"/>
</dbReference>
<dbReference type="AlphaFoldDB" id="A0AAV4LDD3"/>
<dbReference type="InterPro" id="IPR001444">
    <property type="entry name" value="Flag_bb_rod_N"/>
</dbReference>
<keyword evidence="6" id="KW-0282">Flagellum</keyword>
<reference evidence="6" key="1">
    <citation type="journal article" date="2023" name="Int. J. Syst. Evol. Microbiol.">
        <title>Collibacillus ludicampi gen. nov., sp. nov., a new soil bacterium of the family Alicyclobacillaceae.</title>
        <authorList>
            <person name="Jojima T."/>
            <person name="Ioku Y."/>
            <person name="Fukuta Y."/>
            <person name="Shirasaka N."/>
            <person name="Matsumura Y."/>
            <person name="Mori M."/>
        </authorList>
    </citation>
    <scope>NUCLEOTIDE SEQUENCE</scope>
    <source>
        <strain evidence="6">TP075</strain>
    </source>
</reference>
<dbReference type="PANTHER" id="PTHR30435:SF19">
    <property type="entry name" value="FLAGELLAR BASAL-BODY ROD PROTEIN FLGG"/>
    <property type="match status" value="1"/>
</dbReference>
<dbReference type="InterPro" id="IPR010930">
    <property type="entry name" value="Flg_bb/hook_C_dom"/>
</dbReference>
<dbReference type="InterPro" id="IPR019776">
    <property type="entry name" value="Flagellar_basal_body_rod_CS"/>
</dbReference>
<dbReference type="PANTHER" id="PTHR30435">
    <property type="entry name" value="FLAGELLAR PROTEIN"/>
    <property type="match status" value="1"/>
</dbReference>
<comment type="caution">
    <text evidence="6">The sequence shown here is derived from an EMBL/GenBank/DDBJ whole genome shotgun (WGS) entry which is preliminary data.</text>
</comment>
<evidence type="ECO:0000256" key="2">
    <source>
        <dbReference type="RuleBase" id="RU362116"/>
    </source>
</evidence>
<dbReference type="InterPro" id="IPR020013">
    <property type="entry name" value="Flagellar_FlgE/F/G"/>
</dbReference>
<dbReference type="Pfam" id="PF22692">
    <property type="entry name" value="LlgE_F_G_D1"/>
    <property type="match status" value="1"/>
</dbReference>
<dbReference type="Pfam" id="PF06429">
    <property type="entry name" value="Flg_bbr_C"/>
    <property type="match status" value="1"/>
</dbReference>
<accession>A0AAV4LDD3</accession>
<gene>
    <name evidence="6" type="primary">flgG_1</name>
    <name evidence="6" type="ORF">DNHGIG_12280</name>
</gene>
<feature type="domain" description="Flagellar hook protein FlgE/F/G-like D1" evidence="5">
    <location>
        <begin position="95"/>
        <end position="161"/>
    </location>
</feature>
<evidence type="ECO:0000259" key="3">
    <source>
        <dbReference type="Pfam" id="PF00460"/>
    </source>
</evidence>
<dbReference type="GO" id="GO:0071978">
    <property type="term" value="P:bacterial-type flagellum-dependent swarming motility"/>
    <property type="evidence" value="ECO:0007669"/>
    <property type="project" value="TreeGrafter"/>
</dbReference>
<dbReference type="InterPro" id="IPR037925">
    <property type="entry name" value="FlgE/F/G-like"/>
</dbReference>
<dbReference type="Proteomes" id="UP001057291">
    <property type="component" value="Unassembled WGS sequence"/>
</dbReference>
<evidence type="ECO:0000313" key="6">
    <source>
        <dbReference type="EMBL" id="GIM45679.1"/>
    </source>
</evidence>
<evidence type="ECO:0000259" key="4">
    <source>
        <dbReference type="Pfam" id="PF06429"/>
    </source>
</evidence>
<keyword evidence="6" id="KW-0966">Cell projection</keyword>
<keyword evidence="6" id="KW-0969">Cilium</keyword>
<dbReference type="NCBIfam" id="TIGR03506">
    <property type="entry name" value="FlgEFG_subfam"/>
    <property type="match status" value="1"/>
</dbReference>
<dbReference type="Pfam" id="PF00460">
    <property type="entry name" value="Flg_bb_rod"/>
    <property type="match status" value="1"/>
</dbReference>
<evidence type="ECO:0000256" key="1">
    <source>
        <dbReference type="ARBA" id="ARBA00009677"/>
    </source>
</evidence>
<evidence type="ECO:0000313" key="7">
    <source>
        <dbReference type="Proteomes" id="UP001057291"/>
    </source>
</evidence>
<dbReference type="GO" id="GO:0009425">
    <property type="term" value="C:bacterial-type flagellum basal body"/>
    <property type="evidence" value="ECO:0007669"/>
    <property type="project" value="UniProtKB-SubCell"/>
</dbReference>
<sequence length="277" mass="30007">MRALWASASGLSSMQTKIDVIANNVANVNTTGYKSSDVQFADLLTQTLKRDPEQRDPNLPLAYDLPLGHGVRPIDQEASFAQGALKETGLEYDLALDGIGFFAVEDAAGNVYYTRNGKFQLDRDGYLVNDQGFRVLDTHGQVIHVDKPSIGRAAIEADGTIRHPGLTEPHQIGIFVPVRNTGAQEELMAPEGIFQPMGDGLFVPTVAGNVAVVAANRNGSGIHGNEGAIRQGFLEQSNVDLVHEMTDLIKAQRVYQLNARAVETEDQMMGMANSMRA</sequence>
<feature type="domain" description="Flagellar basal body rod protein N-terminal" evidence="3">
    <location>
        <begin position="7"/>
        <end position="34"/>
    </location>
</feature>
<name>A0AAV4LDD3_9BACL</name>
<evidence type="ECO:0000259" key="5">
    <source>
        <dbReference type="Pfam" id="PF22692"/>
    </source>
</evidence>
<proteinExistence type="inferred from homology"/>
<protein>
    <submittedName>
        <fullName evidence="6">Flagellar basal-body rod protein FlgG</fullName>
    </submittedName>
</protein>
<dbReference type="PROSITE" id="PS00588">
    <property type="entry name" value="FLAGELLA_BB_ROD"/>
    <property type="match status" value="1"/>
</dbReference>
<comment type="subcellular location">
    <subcellularLocation>
        <location evidence="2">Bacterial flagellum basal body</location>
    </subcellularLocation>
</comment>
<dbReference type="InterPro" id="IPR053967">
    <property type="entry name" value="LlgE_F_G-like_D1"/>
</dbReference>
<comment type="similarity">
    <text evidence="1 2">Belongs to the flagella basal body rod proteins family.</text>
</comment>
<dbReference type="RefSeq" id="WP_282198858.1">
    <property type="nucleotide sequence ID" value="NZ_BOQE01000001.1"/>
</dbReference>
<keyword evidence="2" id="KW-0975">Bacterial flagellum</keyword>
<keyword evidence="7" id="KW-1185">Reference proteome</keyword>
<organism evidence="6 7">
    <name type="scientific">Collibacillus ludicampi</name>
    <dbReference type="NCBI Taxonomy" id="2771369"/>
    <lineage>
        <taxon>Bacteria</taxon>
        <taxon>Bacillati</taxon>
        <taxon>Bacillota</taxon>
        <taxon>Bacilli</taxon>
        <taxon>Bacillales</taxon>
        <taxon>Alicyclobacillaceae</taxon>
        <taxon>Collibacillus</taxon>
    </lineage>
</organism>
<feature type="domain" description="Flagellar basal-body/hook protein C-terminal" evidence="4">
    <location>
        <begin position="230"/>
        <end position="275"/>
    </location>
</feature>